<evidence type="ECO:0000256" key="1">
    <source>
        <dbReference type="ARBA" id="ARBA00001946"/>
    </source>
</evidence>
<feature type="non-terminal residue" evidence="6">
    <location>
        <position position="161"/>
    </location>
</feature>
<name>A0A8J7P9D8_9BACT</name>
<evidence type="ECO:0000256" key="4">
    <source>
        <dbReference type="ARBA" id="ARBA00022801"/>
    </source>
</evidence>
<dbReference type="SUPFAM" id="SSF50324">
    <property type="entry name" value="Inorganic pyrophosphatase"/>
    <property type="match status" value="1"/>
</dbReference>
<evidence type="ECO:0000256" key="3">
    <source>
        <dbReference type="ARBA" id="ARBA00022723"/>
    </source>
</evidence>
<sequence>MNKKTQRFKELLSTIFKSHPWHGVPAGPQAPAVVTCYIEIVPPGSVKLELDKTTGHLRIDRPQRFSSVSPTLYGFIPQTYCGDGIGKLANQHAKRKITKGDGDPLDICVLTEKEIVQGDLLLSARVIGGLLMVDKGEADDKIIAVLDADITFGHIKDLSEV</sequence>
<dbReference type="GO" id="GO:0005737">
    <property type="term" value="C:cytoplasm"/>
    <property type="evidence" value="ECO:0007669"/>
    <property type="project" value="InterPro"/>
</dbReference>
<accession>A0A8J7P9D8</accession>
<dbReference type="AlphaFoldDB" id="A0A8J7P9D8"/>
<dbReference type="Proteomes" id="UP000664277">
    <property type="component" value="Unassembled WGS sequence"/>
</dbReference>
<keyword evidence="3" id="KW-0479">Metal-binding</keyword>
<keyword evidence="4" id="KW-0378">Hydrolase</keyword>
<proteinExistence type="predicted"/>
<dbReference type="PANTHER" id="PTHR10286">
    <property type="entry name" value="INORGANIC PYROPHOSPHATASE"/>
    <property type="match status" value="1"/>
</dbReference>
<evidence type="ECO:0000313" key="6">
    <source>
        <dbReference type="EMBL" id="MBN8662819.1"/>
    </source>
</evidence>
<dbReference type="EMBL" id="JAFLCK010000056">
    <property type="protein sequence ID" value="MBN8662819.1"/>
    <property type="molecule type" value="Genomic_DNA"/>
</dbReference>
<dbReference type="InterPro" id="IPR036649">
    <property type="entry name" value="Pyrophosphatase_sf"/>
</dbReference>
<comment type="cofactor">
    <cofactor evidence="1">
        <name>Mg(2+)</name>
        <dbReference type="ChEBI" id="CHEBI:18420"/>
    </cofactor>
</comment>
<evidence type="ECO:0000256" key="5">
    <source>
        <dbReference type="ARBA" id="ARBA00022842"/>
    </source>
</evidence>
<evidence type="ECO:0000313" key="7">
    <source>
        <dbReference type="Proteomes" id="UP000664277"/>
    </source>
</evidence>
<dbReference type="PROSITE" id="PS00387">
    <property type="entry name" value="PPASE"/>
    <property type="match status" value="1"/>
</dbReference>
<reference evidence="6" key="1">
    <citation type="submission" date="2021-02" db="EMBL/GenBank/DDBJ databases">
        <title>Genome-Resolved Metagenomics of a Microbial Community Performing Photosynthetic Biological Nutrient Removal.</title>
        <authorList>
            <person name="Mcdaniel E.A."/>
        </authorList>
    </citation>
    <scope>NUCLEOTIDE SEQUENCE</scope>
    <source>
        <strain evidence="6">UWPOB_OBS1</strain>
    </source>
</reference>
<dbReference type="GO" id="GO:0006796">
    <property type="term" value="P:phosphate-containing compound metabolic process"/>
    <property type="evidence" value="ECO:0007669"/>
    <property type="project" value="InterPro"/>
</dbReference>
<keyword evidence="5" id="KW-0460">Magnesium</keyword>
<dbReference type="EC" id="3.6.1.1" evidence="2"/>
<dbReference type="InterPro" id="IPR008162">
    <property type="entry name" value="Pyrophosphatase"/>
</dbReference>
<dbReference type="GO" id="GO:0004427">
    <property type="term" value="F:inorganic diphosphate phosphatase activity"/>
    <property type="evidence" value="ECO:0007669"/>
    <property type="project" value="UniProtKB-EC"/>
</dbReference>
<dbReference type="Pfam" id="PF00719">
    <property type="entry name" value="Pyrophosphatase"/>
    <property type="match status" value="1"/>
</dbReference>
<protein>
    <recommendedName>
        <fullName evidence="2">inorganic diphosphatase</fullName>
        <ecNumber evidence="2">3.6.1.1</ecNumber>
    </recommendedName>
</protein>
<dbReference type="Gene3D" id="3.90.80.10">
    <property type="entry name" value="Inorganic pyrophosphatase"/>
    <property type="match status" value="1"/>
</dbReference>
<comment type="caution">
    <text evidence="6">The sequence shown here is derived from an EMBL/GenBank/DDBJ whole genome shotgun (WGS) entry which is preliminary data.</text>
</comment>
<gene>
    <name evidence="6" type="ORF">J0M35_20800</name>
</gene>
<dbReference type="GO" id="GO:0000287">
    <property type="term" value="F:magnesium ion binding"/>
    <property type="evidence" value="ECO:0007669"/>
    <property type="project" value="InterPro"/>
</dbReference>
<organism evidence="6 7">
    <name type="scientific">Candidatus Obscuribacter phosphatis</name>
    <dbReference type="NCBI Taxonomy" id="1906157"/>
    <lineage>
        <taxon>Bacteria</taxon>
        <taxon>Bacillati</taxon>
        <taxon>Candidatus Melainabacteria</taxon>
        <taxon>Candidatus Obscuribacterales</taxon>
        <taxon>Candidatus Obscuribacteraceae</taxon>
        <taxon>Candidatus Obscuribacter</taxon>
    </lineage>
</organism>
<evidence type="ECO:0000256" key="2">
    <source>
        <dbReference type="ARBA" id="ARBA00012146"/>
    </source>
</evidence>